<organism evidence="1 2">
    <name type="scientific">Sphingobacterium detergens</name>
    <dbReference type="NCBI Taxonomy" id="1145106"/>
    <lineage>
        <taxon>Bacteria</taxon>
        <taxon>Pseudomonadati</taxon>
        <taxon>Bacteroidota</taxon>
        <taxon>Sphingobacteriia</taxon>
        <taxon>Sphingobacteriales</taxon>
        <taxon>Sphingobacteriaceae</taxon>
        <taxon>Sphingobacterium</taxon>
    </lineage>
</organism>
<evidence type="ECO:0000313" key="2">
    <source>
        <dbReference type="Proteomes" id="UP000286246"/>
    </source>
</evidence>
<sequence length="276" mass="31803">MVKASSKNITLSDFRTESYNLLTEVGNKISSNALNPYNFEMHDNYKIDLPEIQKRLDGIAQKFRKCEMNYYLHFDDIHHNVLTVDQSDLPISRQRIFSDGPALTKQFFDVNDKSLYEELINGQFQEFILFIASVIENLVYLAETLIRKVVVHLKNKQPPSIIMQNYVATLEILLKLQYRSIDPISTCLSSYKTFFDKYLPTINAYRNAYIHGYRAKLMAFGSEYMLDSPMAPIQINTLDARVDIFSLAVINNVRSLITDFFNAITQTINTATHVPA</sequence>
<dbReference type="Proteomes" id="UP000286246">
    <property type="component" value="Unassembled WGS sequence"/>
</dbReference>
<reference evidence="1 2" key="1">
    <citation type="submission" date="2018-09" db="EMBL/GenBank/DDBJ databases">
        <title>Genomic Encyclopedia of Type Strains, Phase III (KMG-III): the genomes of soil and plant-associated and newly described type strains.</title>
        <authorList>
            <person name="Whitman W."/>
        </authorList>
    </citation>
    <scope>NUCLEOTIDE SEQUENCE [LARGE SCALE GENOMIC DNA]</scope>
    <source>
        <strain evidence="1 2">CECT 7938</strain>
    </source>
</reference>
<name>A0A420ARP6_SPHD1</name>
<protein>
    <recommendedName>
        <fullName evidence="3">Cthe-2314-like HEPN domain-containing protein</fullName>
    </recommendedName>
</protein>
<evidence type="ECO:0008006" key="3">
    <source>
        <dbReference type="Google" id="ProtNLM"/>
    </source>
</evidence>
<evidence type="ECO:0000313" key="1">
    <source>
        <dbReference type="EMBL" id="RKE47154.1"/>
    </source>
</evidence>
<gene>
    <name evidence="1" type="ORF">DFQ12_4316</name>
</gene>
<proteinExistence type="predicted"/>
<comment type="caution">
    <text evidence="1">The sequence shown here is derived from an EMBL/GenBank/DDBJ whole genome shotgun (WGS) entry which is preliminary data.</text>
</comment>
<keyword evidence="2" id="KW-1185">Reference proteome</keyword>
<dbReference type="OrthoDB" id="9829239at2"/>
<dbReference type="AlphaFoldDB" id="A0A420ARP6"/>
<dbReference type="RefSeq" id="WP_120260969.1">
    <property type="nucleotide sequence ID" value="NZ_RAPY01000004.1"/>
</dbReference>
<dbReference type="EMBL" id="RAPY01000004">
    <property type="protein sequence ID" value="RKE47154.1"/>
    <property type="molecule type" value="Genomic_DNA"/>
</dbReference>
<accession>A0A420ARP6</accession>